<feature type="repeat" description="TPR" evidence="1">
    <location>
        <begin position="711"/>
        <end position="744"/>
    </location>
</feature>
<dbReference type="Proteomes" id="UP000570514">
    <property type="component" value="Unassembled WGS sequence"/>
</dbReference>
<name>A0A846MVP2_9PROT</name>
<dbReference type="InterPro" id="IPR019734">
    <property type="entry name" value="TPR_rpt"/>
</dbReference>
<dbReference type="InterPro" id="IPR011990">
    <property type="entry name" value="TPR-like_helical_dom_sf"/>
</dbReference>
<dbReference type="Gene3D" id="3.10.620.30">
    <property type="match status" value="1"/>
</dbReference>
<dbReference type="SUPFAM" id="SSF48452">
    <property type="entry name" value="TPR-like"/>
    <property type="match status" value="1"/>
</dbReference>
<evidence type="ECO:0000313" key="5">
    <source>
        <dbReference type="Proteomes" id="UP000570514"/>
    </source>
</evidence>
<dbReference type="Pfam" id="PF13414">
    <property type="entry name" value="TPR_11"/>
    <property type="match status" value="1"/>
</dbReference>
<evidence type="ECO:0000259" key="2">
    <source>
        <dbReference type="Pfam" id="PF01841"/>
    </source>
</evidence>
<dbReference type="AlphaFoldDB" id="A0A846MVP2"/>
<feature type="domain" description="Transglutaminase-like" evidence="2">
    <location>
        <begin position="246"/>
        <end position="321"/>
    </location>
</feature>
<protein>
    <submittedName>
        <fullName evidence="4">Tetratricopeptide (TPR) repeat protein</fullName>
    </submittedName>
</protein>
<dbReference type="PROSITE" id="PS50293">
    <property type="entry name" value="TPR_REGION"/>
    <property type="match status" value="1"/>
</dbReference>
<dbReference type="PROSITE" id="PS50005">
    <property type="entry name" value="TPR"/>
    <property type="match status" value="1"/>
</dbReference>
<evidence type="ECO:0000313" key="4">
    <source>
        <dbReference type="EMBL" id="NIK87231.1"/>
    </source>
</evidence>
<organism evidence="4 5">
    <name type="scientific">Rhizomicrobium palustre</name>
    <dbReference type="NCBI Taxonomy" id="189966"/>
    <lineage>
        <taxon>Bacteria</taxon>
        <taxon>Pseudomonadati</taxon>
        <taxon>Pseudomonadota</taxon>
        <taxon>Alphaproteobacteria</taxon>
        <taxon>Micropepsales</taxon>
        <taxon>Micropepsaceae</taxon>
        <taxon>Rhizomicrobium</taxon>
    </lineage>
</organism>
<dbReference type="InterPro" id="IPR002931">
    <property type="entry name" value="Transglutaminase-like"/>
</dbReference>
<dbReference type="Gene3D" id="1.25.40.10">
    <property type="entry name" value="Tetratricopeptide repeat domain"/>
    <property type="match status" value="1"/>
</dbReference>
<sequence length="788" mass="84653">MVLAGAPIAKAQEQKQRPAASIEALNSDIKVTRDGAYVQTLHVELKAANEAGAMQISRVNMPFSAGLQTIEVVEAYTEKSDGRKVPVDLSTVFEQLPQQAAQSGMITDQRIKVIFFPQFSAGDKAVYTIKIASPHPLFPGEFFLGQAFPRAIAYKDVRQSITAPKAMELKVESHDIEFSKSEDGENLIYRWHYAQPVPRKTGPVFVSPLDHEPRFFVSTFKDYTALGKAYAELSAPKKIVTAKAQALADKIAASGSHKEQAQKLYEWVVHNIRYVAIELGQGSFVPHDVDDILTKGYGDCKDHDLLLQVLLKAKGIESESILINASNAYTLTEAPTFAQLDHVITHVPELSIYLDASVPVAQFGVLPLTEYGKPMVRATLKTAGAGTMPVMPFGLSSMRTVTVQKLGTDGTISGTTTSTATGAYALSLRLVGFVIQAVGSEKAAQIQLAARGFKDGKGKLNEDPPLALSNSYKINGEFTVKGWEDVLKGMGTIMPGGLRVLPATGDEIMGPMYNTEETEAEPTACFSASAEEDVSLEVPQGFVFPFVPPNSDVVTPHLKYAAHWTKAGNRISVHRSFASHIDTALCSGAVRKEVAEAMKKIAASYDTNIRTLPASAVTISKTEPAPQAAPSAPITQLAAATPDLAAVSKGLKHLDGGEWVEAATAFEKASRSGVADASVLPYWCKALSRTEHASEASDLCSRAIKLSGGNTEVLEARGIALFKQGKYADAVGDFEQAVKLKPRNARYIYELGAAKSRAGDAEGGKSDILKALGINDEVAKFVPRALRL</sequence>
<evidence type="ECO:0000256" key="1">
    <source>
        <dbReference type="PROSITE-ProRule" id="PRU00339"/>
    </source>
</evidence>
<dbReference type="SUPFAM" id="SSF54001">
    <property type="entry name" value="Cysteine proteinases"/>
    <property type="match status" value="1"/>
</dbReference>
<dbReference type="EMBL" id="JAASRM010000001">
    <property type="protein sequence ID" value="NIK87231.1"/>
    <property type="molecule type" value="Genomic_DNA"/>
</dbReference>
<dbReference type="SMART" id="SM00028">
    <property type="entry name" value="TPR"/>
    <property type="match status" value="2"/>
</dbReference>
<proteinExistence type="predicted"/>
<evidence type="ECO:0000259" key="3">
    <source>
        <dbReference type="Pfam" id="PF12969"/>
    </source>
</evidence>
<keyword evidence="1" id="KW-0802">TPR repeat</keyword>
<dbReference type="InterPro" id="IPR024618">
    <property type="entry name" value="DUF3857"/>
</dbReference>
<comment type="caution">
    <text evidence="4">The sequence shown here is derived from an EMBL/GenBank/DDBJ whole genome shotgun (WGS) entry which is preliminary data.</text>
</comment>
<reference evidence="4 5" key="1">
    <citation type="submission" date="2020-03" db="EMBL/GenBank/DDBJ databases">
        <title>Genomic Encyclopedia of Type Strains, Phase IV (KMG-IV): sequencing the most valuable type-strain genomes for metagenomic binning, comparative biology and taxonomic classification.</title>
        <authorList>
            <person name="Goeker M."/>
        </authorList>
    </citation>
    <scope>NUCLEOTIDE SEQUENCE [LARGE SCALE GENOMIC DNA]</scope>
    <source>
        <strain evidence="4 5">DSM 19867</strain>
    </source>
</reference>
<dbReference type="Pfam" id="PF01841">
    <property type="entry name" value="Transglut_core"/>
    <property type="match status" value="1"/>
</dbReference>
<accession>A0A846MVP2</accession>
<dbReference type="InterPro" id="IPR038765">
    <property type="entry name" value="Papain-like_cys_pep_sf"/>
</dbReference>
<keyword evidence="5" id="KW-1185">Reference proteome</keyword>
<dbReference type="Gene3D" id="2.60.40.3140">
    <property type="match status" value="1"/>
</dbReference>
<gene>
    <name evidence="4" type="ORF">FHS83_000549</name>
</gene>
<dbReference type="Pfam" id="PF12969">
    <property type="entry name" value="DUF3857"/>
    <property type="match status" value="1"/>
</dbReference>
<feature type="domain" description="DUF3857" evidence="3">
    <location>
        <begin position="34"/>
        <end position="198"/>
    </location>
</feature>